<feature type="region of interest" description="Disordered" evidence="1">
    <location>
        <begin position="2400"/>
        <end position="2457"/>
    </location>
</feature>
<feature type="compositionally biased region" description="Low complexity" evidence="1">
    <location>
        <begin position="2555"/>
        <end position="2565"/>
    </location>
</feature>
<feature type="region of interest" description="Disordered" evidence="1">
    <location>
        <begin position="393"/>
        <end position="449"/>
    </location>
</feature>
<evidence type="ECO:0000313" key="3">
    <source>
        <dbReference type="Proteomes" id="UP001165090"/>
    </source>
</evidence>
<feature type="compositionally biased region" description="Low complexity" evidence="1">
    <location>
        <begin position="1691"/>
        <end position="1703"/>
    </location>
</feature>
<feature type="compositionally biased region" description="Low complexity" evidence="1">
    <location>
        <begin position="2043"/>
        <end position="2059"/>
    </location>
</feature>
<protein>
    <submittedName>
        <fullName evidence="2">Uncharacterized protein</fullName>
    </submittedName>
</protein>
<feature type="compositionally biased region" description="Polar residues" evidence="1">
    <location>
        <begin position="2431"/>
        <end position="2444"/>
    </location>
</feature>
<accession>A0ABQ5RQV2</accession>
<feature type="compositionally biased region" description="Gly residues" evidence="1">
    <location>
        <begin position="1734"/>
        <end position="1755"/>
    </location>
</feature>
<feature type="region of interest" description="Disordered" evidence="1">
    <location>
        <begin position="1578"/>
        <end position="1758"/>
    </location>
</feature>
<feature type="region of interest" description="Disordered" evidence="1">
    <location>
        <begin position="1469"/>
        <end position="1510"/>
    </location>
</feature>
<evidence type="ECO:0000313" key="2">
    <source>
        <dbReference type="EMBL" id="GLI59955.1"/>
    </source>
</evidence>
<comment type="caution">
    <text evidence="2">The sequence shown here is derived from an EMBL/GenBank/DDBJ whole genome shotgun (WGS) entry which is preliminary data.</text>
</comment>
<feature type="compositionally biased region" description="Low complexity" evidence="1">
    <location>
        <begin position="3099"/>
        <end position="3108"/>
    </location>
</feature>
<feature type="compositionally biased region" description="Low complexity" evidence="1">
    <location>
        <begin position="404"/>
        <end position="420"/>
    </location>
</feature>
<feature type="region of interest" description="Disordered" evidence="1">
    <location>
        <begin position="2555"/>
        <end position="2577"/>
    </location>
</feature>
<sequence length="3108" mass="320389">MVKRGPSQQIDPAPAKRLKGSGPEILQKRNGRLTAIVEPLLHSATLTDHGPLSGQPTSRPSGREALLSQVSLPECACCAFHLSQPTDMRADDIRQRVSPWVWSDVKQLLHRRCVHSLTAQHSKDGKRVLLRGFLHVPHADLEVCSCNGTPNAARVVRAAGDARPPAKNPGGVDTKTGGDATAVISGSASGCDAAAAAAGLAAPGTCGPPDRFTHVVEVIVSTEDWSLQTCSSSCCGVGYDALHSQLCPAVAAVLLAARVARGGEVLCEHDLRSLSSVVAAAAGSAGAHHQQPSTTEALTHGLASQAGGISGAAADSATGGAEGFCFWSPHELGFGPPTVARVLAAVSGGALFLGPNYMDPPPPLAASILPGPGQPLGLQRELDCPRRVPEGLKPHLLPGGRAMTPTAGSGPSTSTTRPKPVQGPPPVPPPHVPALPAGEPSSGANPRYPGSFSSGTFPSAAAKVVFRSWYREAAAVMVTTDRYRESYRMLLPPEEEQVRSDSLPVELRSGKVAASEAVKLPPPSWSFGAASGLVSLELTGVESAEKFISSRAADRGPVWEARLTLLTSHAAVEMDPETRLQPSASEFPELWPPAVLAAFDEACSPVGQPPGANGPAGALCALLRITWLCLHVWEMDAGLARRAKLVVQAICKLLVVSDLPAYLRAASARVLGAWRLKLGDASAHGRRTGYGSANDIAISDVLSRLTTAYLLARDGWDAPHILVAMGLDTGIAVAAPPPSASGRLGAQEMGGPPHSQIGFAHPRDAAAPSAVAAGQGSATAAAASAKAASRPDLQPTWIGFKPANQAAVRRLQQQQQPVQAGGSNTTVVGGAVAAAAAVAAGMLAPGVDKNCSSSSTGMSMPFVPYAPPPLQGVATISTPAMQEVAERLHWLEHFGLDGPYVSLAAVSGEWSKAIKMLLRRGSMSDVERACRLAVERLSSAAAKAQQACFLLHQVLGQPPQRPGSDASTADAVAAMDVTAAAAAAGCGQGSGGCSTDAERSADAAGGSGVESLVGSAVARLPPTFVAGCAGRMFMSAVRAALSIKTGNDVGGNGGNSGGASTNANYELSFLRGSAVSAQNDAASPAAALLAVIKAPAGGVGPITRASPYTALLRSVIAIVAENEEREWRAEEASLRDLGLLDEQANSHSGIAYGNDGGGSGAAAGSSSAPGIKAGKEGSDAGGGGGRVLEEVLAPLQRTSGGSASIEYVNSLPTMLRHGAMRAATIPFREDHCDCDACRRERRERLALLASEMPPGTVQYVKLRPEDLYFVIDPAAQAAFSKVIPLVPARGSAGGVPRVHSLAVQVVRSVFRPMMAFLSDPWERPRTVSEYVSLLGTVEESMGTLCDEVMPERVQLQAVLEGATVALCALHSCHHVVGASPSALGRVVTDLLSAGQLELARQVAACQLNLSRSADSLAHSLEVAVASGEEAQSEASLELLRLAAKDPPLEQRLTEAMAAAMGRAMAGGMGGPEIHRGGTLMPPPPYLDDSDEYDSDEFSEHLTDDEDDDDLDELDPCEAFLLGFPFRDMFHTDREARRYEEVRHRRREDRWMQREDRQALRAMLAEAQNEMVVAAARTGNGGQHADRNIHGGKDDVAGGGAEDAAAGGGPGAESDVDTEDLLAGVKRHGDGVGGGGLGEEVDGPTAREVEGKDVVHVGKERGNPVQASADGTAFGKHAVTRHGDGSSGADGNGNDDVVDGSSPPSRRRRRSQSPPHQSGGNAATAGNARPAQGSGDSGGGGRDGNGSGGDGGGGNGAVQKGPHELALLLVQCTSQNLSRRLMKIEGDQNLFALAQYIRGRGASAELVATLMAAAVVCLDNLKSYHSNSSIQGFTNEMVNASTAPVRHSPSSGTSSSRLEGRGAEGPCLKGLPASSWQAFISARSYRYASDRDESGQLREVLVIMDNNNIMVLTAWVCAAFSSSADLSGRSRVLAAMALAAARRYGPSLAHLGVALVRAGLLQMAVAVAARSLASTALDYNSFTHARANVYGALPPAAQLPWYGACLLELAPVFVRVLGQVTSRQQQPQQEQSTPWGPPQGGAAGAAANAPPPTTQQQQQVGGSGAGGGSFQSDAEAGADAAAAAEAEGRGVGEWRLPRLDVAAARTAVANLAVTLLLLRCELPRCLLGCGEAVTAVMALLSKVATKNNIKHEQLFEGGSSETLGSMSCDRPGHSDNSLRVWVVAAMRECLLRPLRSAPRDVQQAFVTAVAAMPDNELDFKMKIPLLEWARGARVPVSTIFDAASRAVASATRILESEAAEERNRIAMVRMEVGALARALGPLHVFQLMSSGGPAMVQGPSGHMLGKAASLGLKSQADAALLIRDLDRALAAASGQCGIDGWIEDKRTPPTWAATQLIARSAASAASAASSSATTCGHRSWVWHVLKWVGERLLEEMLMGPSAAAPPTKTTGFSTTGSSSSSLSSWPSASGSKTGWRSDTTTSKDISPSAGAGAGGQSTDPRVMLKMLMERTGQFRGPELLPLACTLMDVVAYEGPSSSFVDSARHLLARAVLPEAGRAVSLAGNDAWRSAEYRAGLRRILDRWKLEREAVAASASVAPEPPLLSGGRPRRGGGAKSGGGCGPVPECCSSLTDDLVERVALTLVLSEGTVSSLCTASVVLDLALPASAGVSATLVTAAFTAVRGSSRSSGAVAAARTAAAAAAVDQLPRLELRLPVQHSGGGGGAATMLGLGVRHPGGLQAFGLGPPLSAAGWAGCGAAGGGRRDSGGGDPSAAAARDVGTLDLSLQSVAPVPAAPAGGRRGRGGGAAGAAAAATTAAATAMPYRYPDAPDICTVDEDWEDRGQMAAVTMAAASGWAMDLVSLHGALRQVLVVGAIDLPTDDAKAAAILRFLQVQAAPPTEALATALAPLGPTSTAGGPVSSAANGAAVDSSSSSGPLSEAAASCVSRKYGPRYSVAVWRLVLQLMRRDKGLLAAWRGASTDLDVVHRALQVGTRALAPGTCASRTLTWTHRMDAPCVTVINALSCKSPHIRCAVTMLRVWLGSRWLLGSCRTPPPTVGLQPLGAALMAAGSSSGVGGDIPLEEKEPAVAMLVDDLIRLNKLSPDLAMDCIRDNPAKYPSPKSHTQQQQPREHQHQHQHQHQQQGRGQAG</sequence>
<feature type="compositionally biased region" description="Basic and acidic residues" evidence="1">
    <location>
        <begin position="1644"/>
        <end position="1661"/>
    </location>
</feature>
<gene>
    <name evidence="2" type="ORF">VaNZ11_002009</name>
</gene>
<feature type="non-terminal residue" evidence="2">
    <location>
        <position position="3108"/>
    </location>
</feature>
<feature type="region of interest" description="Disordered" evidence="1">
    <location>
        <begin position="1157"/>
        <end position="1185"/>
    </location>
</feature>
<name>A0ABQ5RQV2_9CHLO</name>
<feature type="compositionally biased region" description="Low complexity" evidence="1">
    <location>
        <begin position="2404"/>
        <end position="2430"/>
    </location>
</feature>
<organism evidence="2 3">
    <name type="scientific">Volvox africanus</name>
    <dbReference type="NCBI Taxonomy" id="51714"/>
    <lineage>
        <taxon>Eukaryota</taxon>
        <taxon>Viridiplantae</taxon>
        <taxon>Chlorophyta</taxon>
        <taxon>core chlorophytes</taxon>
        <taxon>Chlorophyceae</taxon>
        <taxon>CS clade</taxon>
        <taxon>Chlamydomonadales</taxon>
        <taxon>Volvocaceae</taxon>
        <taxon>Volvox</taxon>
    </lineage>
</organism>
<dbReference type="EMBL" id="BSDZ01000004">
    <property type="protein sequence ID" value="GLI59955.1"/>
    <property type="molecule type" value="Genomic_DNA"/>
</dbReference>
<feature type="compositionally biased region" description="Acidic residues" evidence="1">
    <location>
        <begin position="1487"/>
        <end position="1510"/>
    </location>
</feature>
<feature type="compositionally biased region" description="Pro residues" evidence="1">
    <location>
        <begin position="421"/>
        <end position="433"/>
    </location>
</feature>
<feature type="compositionally biased region" description="Gly residues" evidence="1">
    <location>
        <begin position="1596"/>
        <end position="1610"/>
    </location>
</feature>
<reference evidence="2 3" key="1">
    <citation type="journal article" date="2023" name="IScience">
        <title>Expanded male sex-determining region conserved during the evolution of homothallism in the green alga Volvox.</title>
        <authorList>
            <person name="Yamamoto K."/>
            <person name="Matsuzaki R."/>
            <person name="Mahakham W."/>
            <person name="Heman W."/>
            <person name="Sekimoto H."/>
            <person name="Kawachi M."/>
            <person name="Minakuchi Y."/>
            <person name="Toyoda A."/>
            <person name="Nozaki H."/>
        </authorList>
    </citation>
    <scope>NUCLEOTIDE SEQUENCE [LARGE SCALE GENOMIC DNA]</scope>
    <source>
        <strain evidence="2 3">NIES-4468</strain>
    </source>
</reference>
<dbReference type="Proteomes" id="UP001165090">
    <property type="component" value="Unassembled WGS sequence"/>
</dbReference>
<proteinExistence type="predicted"/>
<feature type="compositionally biased region" description="Low complexity" evidence="1">
    <location>
        <begin position="2072"/>
        <end position="2082"/>
    </location>
</feature>
<feature type="compositionally biased region" description="Basic and acidic residues" evidence="1">
    <location>
        <begin position="1583"/>
        <end position="1595"/>
    </location>
</feature>
<keyword evidence="3" id="KW-1185">Reference proteome</keyword>
<feature type="compositionally biased region" description="Polar residues" evidence="1">
    <location>
        <begin position="1"/>
        <end position="10"/>
    </location>
</feature>
<feature type="region of interest" description="Disordered" evidence="1">
    <location>
        <begin position="1841"/>
        <end position="1861"/>
    </location>
</feature>
<feature type="compositionally biased region" description="Low complexity" evidence="1">
    <location>
        <begin position="1162"/>
        <end position="1172"/>
    </location>
</feature>
<feature type="region of interest" description="Disordered" evidence="1">
    <location>
        <begin position="3068"/>
        <end position="3108"/>
    </location>
</feature>
<evidence type="ECO:0000256" key="1">
    <source>
        <dbReference type="SAM" id="MobiDB-lite"/>
    </source>
</evidence>
<feature type="region of interest" description="Disordered" evidence="1">
    <location>
        <begin position="1"/>
        <end position="25"/>
    </location>
</feature>
<feature type="region of interest" description="Disordered" evidence="1">
    <location>
        <begin position="2023"/>
        <end position="2082"/>
    </location>
</feature>
<feature type="compositionally biased region" description="Low complexity" evidence="1">
    <location>
        <begin position="2023"/>
        <end position="2033"/>
    </location>
</feature>